<dbReference type="InterPro" id="IPR011989">
    <property type="entry name" value="ARM-like"/>
</dbReference>
<dbReference type="InterPro" id="IPR013878">
    <property type="entry name" value="Mo25"/>
</dbReference>
<dbReference type="InterPro" id="IPR016024">
    <property type="entry name" value="ARM-type_fold"/>
</dbReference>
<dbReference type="PANTHER" id="PTHR10182:SF3">
    <property type="entry name" value="PROTEIN MO25"/>
    <property type="match status" value="1"/>
</dbReference>
<reference evidence="2 3" key="1">
    <citation type="submission" date="2023-10" db="EMBL/GenBank/DDBJ databases">
        <authorList>
            <person name="Maclean D."/>
            <person name="Macfadyen A."/>
        </authorList>
    </citation>
    <scope>NUCLEOTIDE SEQUENCE [LARGE SCALE GENOMIC DNA]</scope>
</reference>
<comment type="similarity">
    <text evidence="1">Belongs to the Mo25 family.</text>
</comment>
<dbReference type="SUPFAM" id="SSF48371">
    <property type="entry name" value="ARM repeat"/>
    <property type="match status" value="1"/>
</dbReference>
<dbReference type="Gene3D" id="1.25.10.10">
    <property type="entry name" value="Leucine-rich Repeat Variant"/>
    <property type="match status" value="1"/>
</dbReference>
<dbReference type="PANTHER" id="PTHR10182">
    <property type="entry name" value="CALCIUM-BINDING PROTEIN 39-RELATED"/>
    <property type="match status" value="1"/>
</dbReference>
<comment type="caution">
    <text evidence="2">The sequence shown here is derived from an EMBL/GenBank/DDBJ whole genome shotgun (WGS) entry which is preliminary data.</text>
</comment>
<organism evidence="2 3">
    <name type="scientific">Coccomyxa viridis</name>
    <dbReference type="NCBI Taxonomy" id="1274662"/>
    <lineage>
        <taxon>Eukaryota</taxon>
        <taxon>Viridiplantae</taxon>
        <taxon>Chlorophyta</taxon>
        <taxon>core chlorophytes</taxon>
        <taxon>Trebouxiophyceae</taxon>
        <taxon>Trebouxiophyceae incertae sedis</taxon>
        <taxon>Coccomyxaceae</taxon>
        <taxon>Coccomyxa</taxon>
    </lineage>
</organism>
<dbReference type="GO" id="GO:0043539">
    <property type="term" value="F:protein serine/threonine kinase activator activity"/>
    <property type="evidence" value="ECO:0007669"/>
    <property type="project" value="TreeGrafter"/>
</dbReference>
<evidence type="ECO:0000313" key="3">
    <source>
        <dbReference type="Proteomes" id="UP001314263"/>
    </source>
</evidence>
<dbReference type="EMBL" id="CAUYUE010000014">
    <property type="protein sequence ID" value="CAK0786309.1"/>
    <property type="molecule type" value="Genomic_DNA"/>
</dbReference>
<evidence type="ECO:0000256" key="1">
    <source>
        <dbReference type="ARBA" id="ARBA00011012"/>
    </source>
</evidence>
<proteinExistence type="inferred from homology"/>
<keyword evidence="3" id="KW-1185">Reference proteome</keyword>
<protein>
    <submittedName>
        <fullName evidence="2">Uncharacterized protein</fullName>
    </submittedName>
</protein>
<evidence type="ECO:0000313" key="2">
    <source>
        <dbReference type="EMBL" id="CAK0786309.1"/>
    </source>
</evidence>
<name>A0AAV1IGU0_9CHLO</name>
<dbReference type="Pfam" id="PF08569">
    <property type="entry name" value="Mo25"/>
    <property type="match status" value="1"/>
</dbReference>
<accession>A0AAV1IGU0</accession>
<dbReference type="GO" id="GO:0035556">
    <property type="term" value="P:intracellular signal transduction"/>
    <property type="evidence" value="ECO:0007669"/>
    <property type="project" value="TreeGrafter"/>
</dbReference>
<gene>
    <name evidence="2" type="ORF">CVIRNUC_009522</name>
</gene>
<dbReference type="Proteomes" id="UP001314263">
    <property type="component" value="Unassembled WGS sequence"/>
</dbReference>
<sequence length="341" mass="38982">MANLLKKVLHNTSAKSPQDLVSRTAGAAEKLTDTASERQQEELSKYLTYMKAAMFGDGEAEPSKDHAVLLCWEACKVGLPLVLAHKLTLLDFETRKDAAQVCGCIFRMDSNADGPGVRFVHEHPEMLDILFQGYNNPNIALNCGSMLRDCVRDASLAQMVLEGPLFAQYFGKVQATNFEVASDAFQTFKDLLTRHKPLVGSFLNSHYDEFFQQYEKLLTSDNYVTRRQSLKLLGELLLDRANVKVMMRYVSDSKNLQMMMMLLKDNSRSIQFEAFHVFKVFVANPNKTQEITELLQHNKDKLLRYLGDFHTDKEDEQFKEEKAVIIKEISMLEPLEQDEQF</sequence>
<dbReference type="AlphaFoldDB" id="A0AAV1IGU0"/>